<name>A0AAD6SB53_9AGAR</name>
<evidence type="ECO:0000313" key="2">
    <source>
        <dbReference type="EMBL" id="KAJ7024619.1"/>
    </source>
</evidence>
<dbReference type="AlphaFoldDB" id="A0AAD6SB53"/>
<gene>
    <name evidence="2" type="ORF">C8F04DRAFT_1270165</name>
</gene>
<dbReference type="Proteomes" id="UP001218188">
    <property type="component" value="Unassembled WGS sequence"/>
</dbReference>
<evidence type="ECO:0000313" key="3">
    <source>
        <dbReference type="Proteomes" id="UP001218188"/>
    </source>
</evidence>
<sequence length="113" mass="12787">MPIDNQGLPPGYTPAPLPKGYHPHPHETVHQIPAILPRRRRPRPYRAPVTRPLPPPRPTQYQLVHSSHPPIHPARVPPVDEDAVLLARFAERNKRERAEAVQGGPSKRQKTTQ</sequence>
<organism evidence="2 3">
    <name type="scientific">Mycena alexandri</name>
    <dbReference type="NCBI Taxonomy" id="1745969"/>
    <lineage>
        <taxon>Eukaryota</taxon>
        <taxon>Fungi</taxon>
        <taxon>Dikarya</taxon>
        <taxon>Basidiomycota</taxon>
        <taxon>Agaricomycotina</taxon>
        <taxon>Agaricomycetes</taxon>
        <taxon>Agaricomycetidae</taxon>
        <taxon>Agaricales</taxon>
        <taxon>Marasmiineae</taxon>
        <taxon>Mycenaceae</taxon>
        <taxon>Mycena</taxon>
    </lineage>
</organism>
<dbReference type="EMBL" id="JARJCM010000167">
    <property type="protein sequence ID" value="KAJ7024619.1"/>
    <property type="molecule type" value="Genomic_DNA"/>
</dbReference>
<feature type="region of interest" description="Disordered" evidence="1">
    <location>
        <begin position="1"/>
        <end position="77"/>
    </location>
</feature>
<feature type="region of interest" description="Disordered" evidence="1">
    <location>
        <begin position="94"/>
        <end position="113"/>
    </location>
</feature>
<comment type="caution">
    <text evidence="2">The sequence shown here is derived from an EMBL/GenBank/DDBJ whole genome shotgun (WGS) entry which is preliminary data.</text>
</comment>
<reference evidence="2" key="1">
    <citation type="submission" date="2023-03" db="EMBL/GenBank/DDBJ databases">
        <title>Massive genome expansion in bonnet fungi (Mycena s.s.) driven by repeated elements and novel gene families across ecological guilds.</title>
        <authorList>
            <consortium name="Lawrence Berkeley National Laboratory"/>
            <person name="Harder C.B."/>
            <person name="Miyauchi S."/>
            <person name="Viragh M."/>
            <person name="Kuo A."/>
            <person name="Thoen E."/>
            <person name="Andreopoulos B."/>
            <person name="Lu D."/>
            <person name="Skrede I."/>
            <person name="Drula E."/>
            <person name="Henrissat B."/>
            <person name="Morin E."/>
            <person name="Kohler A."/>
            <person name="Barry K."/>
            <person name="LaButti K."/>
            <person name="Morin E."/>
            <person name="Salamov A."/>
            <person name="Lipzen A."/>
            <person name="Mereny Z."/>
            <person name="Hegedus B."/>
            <person name="Baldrian P."/>
            <person name="Stursova M."/>
            <person name="Weitz H."/>
            <person name="Taylor A."/>
            <person name="Grigoriev I.V."/>
            <person name="Nagy L.G."/>
            <person name="Martin F."/>
            <person name="Kauserud H."/>
        </authorList>
    </citation>
    <scope>NUCLEOTIDE SEQUENCE</scope>
    <source>
        <strain evidence="2">CBHHK200</strain>
    </source>
</reference>
<accession>A0AAD6SB53</accession>
<protein>
    <submittedName>
        <fullName evidence="2">Uncharacterized protein</fullName>
    </submittedName>
</protein>
<keyword evidence="3" id="KW-1185">Reference proteome</keyword>
<proteinExistence type="predicted"/>
<evidence type="ECO:0000256" key="1">
    <source>
        <dbReference type="SAM" id="MobiDB-lite"/>
    </source>
</evidence>